<sequence length="203" mass="22734">MSEDKGAGASMKQIDTVQTKDYIARAIRQEILSGRIKAGEELTQEDLAETMGVSRMPIREALQTLAQEGFLLRLPNRHMQVVALNKEEIAGTFSLLAAMETEILRQIVDAGKDLTILEEKLTKGIEFHFALANLLGNVYIKQIHSKLIEGYVEYAIESIKDKEMPVSALREIITAAKNNNELEMSNAVKAYYKIYAKVFTVGR</sequence>
<dbReference type="CDD" id="cd07377">
    <property type="entry name" value="WHTH_GntR"/>
    <property type="match status" value="1"/>
</dbReference>
<gene>
    <name evidence="7" type="ORF">SDC9_24326</name>
</gene>
<evidence type="ECO:0000256" key="4">
    <source>
        <dbReference type="ARBA" id="ARBA00023163"/>
    </source>
</evidence>
<dbReference type="GO" id="GO:0003700">
    <property type="term" value="F:DNA-binding transcription factor activity"/>
    <property type="evidence" value="ECO:0007669"/>
    <property type="project" value="InterPro"/>
</dbReference>
<name>A0A644UHH5_9ZZZZ</name>
<dbReference type="InterPro" id="IPR006630">
    <property type="entry name" value="La_HTH"/>
</dbReference>
<dbReference type="PROSITE" id="PS50961">
    <property type="entry name" value="HTH_LA"/>
    <property type="match status" value="1"/>
</dbReference>
<dbReference type="AlphaFoldDB" id="A0A644UHH5"/>
<dbReference type="PRINTS" id="PR00035">
    <property type="entry name" value="HTHGNTR"/>
</dbReference>
<evidence type="ECO:0000259" key="5">
    <source>
        <dbReference type="PROSITE" id="PS50949"/>
    </source>
</evidence>
<dbReference type="PROSITE" id="PS50949">
    <property type="entry name" value="HTH_GNTR"/>
    <property type="match status" value="1"/>
</dbReference>
<dbReference type="EMBL" id="VSSQ01000116">
    <property type="protein sequence ID" value="MPL78457.1"/>
    <property type="molecule type" value="Genomic_DNA"/>
</dbReference>
<dbReference type="GO" id="GO:0003677">
    <property type="term" value="F:DNA binding"/>
    <property type="evidence" value="ECO:0007669"/>
    <property type="project" value="UniProtKB-KW"/>
</dbReference>
<dbReference type="GO" id="GO:0003723">
    <property type="term" value="F:RNA binding"/>
    <property type="evidence" value="ECO:0007669"/>
    <property type="project" value="UniProtKB-KW"/>
</dbReference>
<evidence type="ECO:0000259" key="6">
    <source>
        <dbReference type="PROSITE" id="PS50961"/>
    </source>
</evidence>
<dbReference type="InterPro" id="IPR000524">
    <property type="entry name" value="Tscrpt_reg_HTH_GntR"/>
</dbReference>
<organism evidence="7">
    <name type="scientific">bioreactor metagenome</name>
    <dbReference type="NCBI Taxonomy" id="1076179"/>
    <lineage>
        <taxon>unclassified sequences</taxon>
        <taxon>metagenomes</taxon>
        <taxon>ecological metagenomes</taxon>
    </lineage>
</organism>
<keyword evidence="4" id="KW-0804">Transcription</keyword>
<dbReference type="Pfam" id="PF00392">
    <property type="entry name" value="GntR"/>
    <property type="match status" value="1"/>
</dbReference>
<dbReference type="SMART" id="SM00345">
    <property type="entry name" value="HTH_GNTR"/>
    <property type="match status" value="1"/>
</dbReference>
<comment type="caution">
    <text evidence="7">The sequence shown here is derived from an EMBL/GenBank/DDBJ whole genome shotgun (WGS) entry which is preliminary data.</text>
</comment>
<dbReference type="InterPro" id="IPR036390">
    <property type="entry name" value="WH_DNA-bd_sf"/>
</dbReference>
<dbReference type="PANTHER" id="PTHR43537:SF51">
    <property type="entry name" value="HTH-TYPE TRANSCRIPTIONAL REGULATOR LGOR-RELATED"/>
    <property type="match status" value="1"/>
</dbReference>
<proteinExistence type="predicted"/>
<feature type="domain" description="HTH gntR-type" evidence="5">
    <location>
        <begin position="17"/>
        <end position="84"/>
    </location>
</feature>
<evidence type="ECO:0000256" key="2">
    <source>
        <dbReference type="ARBA" id="ARBA00023015"/>
    </source>
</evidence>
<reference evidence="7" key="1">
    <citation type="submission" date="2019-08" db="EMBL/GenBank/DDBJ databases">
        <authorList>
            <person name="Kucharzyk K."/>
            <person name="Murdoch R.W."/>
            <person name="Higgins S."/>
            <person name="Loffler F."/>
        </authorList>
    </citation>
    <scope>NUCLEOTIDE SEQUENCE</scope>
</reference>
<feature type="domain" description="HTH La-type RNA-binding" evidence="6">
    <location>
        <begin position="111"/>
        <end position="201"/>
    </location>
</feature>
<dbReference type="PANTHER" id="PTHR43537">
    <property type="entry name" value="TRANSCRIPTIONAL REGULATOR, GNTR FAMILY"/>
    <property type="match status" value="1"/>
</dbReference>
<evidence type="ECO:0000313" key="7">
    <source>
        <dbReference type="EMBL" id="MPL78457.1"/>
    </source>
</evidence>
<dbReference type="InterPro" id="IPR036388">
    <property type="entry name" value="WH-like_DNA-bd_sf"/>
</dbReference>
<keyword evidence="3" id="KW-0238">DNA-binding</keyword>
<evidence type="ECO:0000256" key="1">
    <source>
        <dbReference type="ARBA" id="ARBA00022884"/>
    </source>
</evidence>
<protein>
    <submittedName>
        <fullName evidence="7">Uncharacterized protein</fullName>
    </submittedName>
</protein>
<dbReference type="SUPFAM" id="SSF46785">
    <property type="entry name" value="Winged helix' DNA-binding domain"/>
    <property type="match status" value="1"/>
</dbReference>
<keyword evidence="2" id="KW-0805">Transcription regulation</keyword>
<keyword evidence="1" id="KW-0694">RNA-binding</keyword>
<evidence type="ECO:0000256" key="3">
    <source>
        <dbReference type="ARBA" id="ARBA00023125"/>
    </source>
</evidence>
<dbReference type="Gene3D" id="1.10.10.10">
    <property type="entry name" value="Winged helix-like DNA-binding domain superfamily/Winged helix DNA-binding domain"/>
    <property type="match status" value="1"/>
</dbReference>
<accession>A0A644UHH5</accession>